<proteinExistence type="predicted"/>
<evidence type="ECO:0000256" key="2">
    <source>
        <dbReference type="SAM" id="Phobius"/>
    </source>
</evidence>
<name>A0A1G2CJV5_9BACT</name>
<evidence type="ECO:0008006" key="5">
    <source>
        <dbReference type="Google" id="ProtNLM"/>
    </source>
</evidence>
<evidence type="ECO:0000256" key="1">
    <source>
        <dbReference type="SAM" id="MobiDB-lite"/>
    </source>
</evidence>
<comment type="caution">
    <text evidence="3">The sequence shown here is derived from an EMBL/GenBank/DDBJ whole genome shotgun (WGS) entry which is preliminary data.</text>
</comment>
<evidence type="ECO:0000313" key="3">
    <source>
        <dbReference type="EMBL" id="OGZ01684.1"/>
    </source>
</evidence>
<evidence type="ECO:0000313" key="4">
    <source>
        <dbReference type="Proteomes" id="UP000178495"/>
    </source>
</evidence>
<dbReference type="STRING" id="1798652.A3A43_01360"/>
<keyword evidence="2" id="KW-0472">Membrane</keyword>
<sequence>MTKMKKIVVEKDATIADVIQAIADDQDPELTLVIPKETVLRESIANFQILKREANVHGKKVIVESVDEEVLALADACGLEASHPLFAAGQKVRSLTDIVPVDVVSAKGSAKRGAKKKTGPGPLPQTLTSVPAVPASPRKIAAPKIESIKRSEPVPAQESFAVHAVEMMPAEEPEEKPRRRFSRKALYVAAAIVVALIPGVWAVNVVFGRATVTLNFTKSPWQYQGTLAASKGVREADIAKNLIPAEVFYDQRNLTQLFPATGKAKVSEKAKGTITVYNAYSSAAQGLVATTRFATAAGKVYRLDRAITVPGAEIKDGKIIPASIDAAVSADQAGASYNIASSTEQLTIPGFKNTPKYAGFYGVVKGAITGGFVGERAVPTDADIVAAKARVTELLTTSLKNNMLSKRPEDFVFVDGATEVSITKITPNKTTDENGNFGVFGEAWARAIGFKGADMEAALTALASKDHPGTAFRDWQAAYSAPKPDFDHGELRFTFTAQGTLAQAFSPAEFTPGIVGKSLGEARSAIVGLPGLADAKISVWPIWLRHLPNDARRVTIVVN</sequence>
<protein>
    <recommendedName>
        <fullName evidence="5">Baseplate protein J-like domain-containing protein</fullName>
    </recommendedName>
</protein>
<dbReference type="EMBL" id="MHLC01000006">
    <property type="protein sequence ID" value="OGZ01684.1"/>
    <property type="molecule type" value="Genomic_DNA"/>
</dbReference>
<dbReference type="Proteomes" id="UP000178495">
    <property type="component" value="Unassembled WGS sequence"/>
</dbReference>
<dbReference type="AlphaFoldDB" id="A0A1G2CJV5"/>
<keyword evidence="2" id="KW-0812">Transmembrane</keyword>
<feature type="transmembrane region" description="Helical" evidence="2">
    <location>
        <begin position="185"/>
        <end position="207"/>
    </location>
</feature>
<organism evidence="3 4">
    <name type="scientific">Candidatus Liptonbacteria bacterium RIFCSPLOWO2_01_FULL_56_20</name>
    <dbReference type="NCBI Taxonomy" id="1798652"/>
    <lineage>
        <taxon>Bacteria</taxon>
        <taxon>Candidatus Liptoniibacteriota</taxon>
    </lineage>
</organism>
<gene>
    <name evidence="3" type="ORF">A3A43_01360</name>
</gene>
<accession>A0A1G2CJV5</accession>
<feature type="region of interest" description="Disordered" evidence="1">
    <location>
        <begin position="109"/>
        <end position="130"/>
    </location>
</feature>
<feature type="compositionally biased region" description="Basic residues" evidence="1">
    <location>
        <begin position="109"/>
        <end position="118"/>
    </location>
</feature>
<keyword evidence="2" id="KW-1133">Transmembrane helix</keyword>
<reference evidence="3 4" key="1">
    <citation type="journal article" date="2016" name="Nat. Commun.">
        <title>Thousands of microbial genomes shed light on interconnected biogeochemical processes in an aquifer system.</title>
        <authorList>
            <person name="Anantharaman K."/>
            <person name="Brown C.T."/>
            <person name="Hug L.A."/>
            <person name="Sharon I."/>
            <person name="Castelle C.J."/>
            <person name="Probst A.J."/>
            <person name="Thomas B.C."/>
            <person name="Singh A."/>
            <person name="Wilkins M.J."/>
            <person name="Karaoz U."/>
            <person name="Brodie E.L."/>
            <person name="Williams K.H."/>
            <person name="Hubbard S.S."/>
            <person name="Banfield J.F."/>
        </authorList>
    </citation>
    <scope>NUCLEOTIDE SEQUENCE [LARGE SCALE GENOMIC DNA]</scope>
</reference>